<gene>
    <name evidence="2" type="ORF">OnM2_041074</name>
</gene>
<evidence type="ECO:0000313" key="2">
    <source>
        <dbReference type="EMBL" id="RKF61485.1"/>
    </source>
</evidence>
<dbReference type="Proteomes" id="UP000286134">
    <property type="component" value="Unassembled WGS sequence"/>
</dbReference>
<sequence>MTRKEMRSTYLAQRPVELPGPTLRKSNSVDNSHVDEETSVASQVASKVATVSPEKRWTLVGSSKGKTKKTQGSNSFPIL</sequence>
<accession>A0A420HVK1</accession>
<dbReference type="AlphaFoldDB" id="A0A420HVK1"/>
<evidence type="ECO:0000256" key="1">
    <source>
        <dbReference type="SAM" id="MobiDB-lite"/>
    </source>
</evidence>
<organism evidence="2 3">
    <name type="scientific">Erysiphe neolycopersici</name>
    <dbReference type="NCBI Taxonomy" id="212602"/>
    <lineage>
        <taxon>Eukaryota</taxon>
        <taxon>Fungi</taxon>
        <taxon>Dikarya</taxon>
        <taxon>Ascomycota</taxon>
        <taxon>Pezizomycotina</taxon>
        <taxon>Leotiomycetes</taxon>
        <taxon>Erysiphales</taxon>
        <taxon>Erysiphaceae</taxon>
        <taxon>Erysiphe</taxon>
    </lineage>
</organism>
<dbReference type="EMBL" id="MCFK01004172">
    <property type="protein sequence ID" value="RKF61485.1"/>
    <property type="molecule type" value="Genomic_DNA"/>
</dbReference>
<evidence type="ECO:0000313" key="3">
    <source>
        <dbReference type="Proteomes" id="UP000286134"/>
    </source>
</evidence>
<proteinExistence type="predicted"/>
<name>A0A420HVK1_9PEZI</name>
<keyword evidence="3" id="KW-1185">Reference proteome</keyword>
<reference evidence="2 3" key="1">
    <citation type="journal article" date="2018" name="BMC Genomics">
        <title>Comparative genome analyses reveal sequence features reflecting distinct modes of host-adaptation between dicot and monocot powdery mildew.</title>
        <authorList>
            <person name="Wu Y."/>
            <person name="Ma X."/>
            <person name="Pan Z."/>
            <person name="Kale S.D."/>
            <person name="Song Y."/>
            <person name="King H."/>
            <person name="Zhang Q."/>
            <person name="Presley C."/>
            <person name="Deng X."/>
            <person name="Wei C.I."/>
            <person name="Xiao S."/>
        </authorList>
    </citation>
    <scope>NUCLEOTIDE SEQUENCE [LARGE SCALE GENOMIC DNA]</scope>
    <source>
        <strain evidence="2">UMSG2</strain>
    </source>
</reference>
<comment type="caution">
    <text evidence="2">The sequence shown here is derived from an EMBL/GenBank/DDBJ whole genome shotgun (WGS) entry which is preliminary data.</text>
</comment>
<protein>
    <submittedName>
        <fullName evidence="2">Uncharacterized protein</fullName>
    </submittedName>
</protein>
<feature type="region of interest" description="Disordered" evidence="1">
    <location>
        <begin position="1"/>
        <end position="79"/>
    </location>
</feature>